<dbReference type="RefSeq" id="WP_067895546.1">
    <property type="nucleotide sequence ID" value="NZ_VSFG01000001.1"/>
</dbReference>
<dbReference type="GO" id="GO:0005829">
    <property type="term" value="C:cytosol"/>
    <property type="evidence" value="ECO:0007669"/>
    <property type="project" value="TreeGrafter"/>
</dbReference>
<dbReference type="Proteomes" id="UP000323380">
    <property type="component" value="Unassembled WGS sequence"/>
</dbReference>
<dbReference type="PANTHER" id="PTHR11365:SF23">
    <property type="entry name" value="HYPOTHETICAL 5-OXOPROLINASE (EUROFUNG)-RELATED"/>
    <property type="match status" value="1"/>
</dbReference>
<dbReference type="GO" id="GO:0006749">
    <property type="term" value="P:glutathione metabolic process"/>
    <property type="evidence" value="ECO:0007669"/>
    <property type="project" value="TreeGrafter"/>
</dbReference>
<comment type="caution">
    <text evidence="2">The sequence shown here is derived from an EMBL/GenBank/DDBJ whole genome shotgun (WGS) entry which is preliminary data.</text>
</comment>
<dbReference type="AlphaFoldDB" id="A0A5D0NX60"/>
<feature type="domain" description="Hydantoinase B/oxoprolinase" evidence="1">
    <location>
        <begin position="46"/>
        <end position="599"/>
    </location>
</feature>
<gene>
    <name evidence="2" type="ORF">FXF69_06820</name>
</gene>
<name>A0A5D0NX60_9ACTN</name>
<dbReference type="GO" id="GO:0017168">
    <property type="term" value="F:5-oxoprolinase (ATP-hydrolyzing) activity"/>
    <property type="evidence" value="ECO:0007669"/>
    <property type="project" value="TreeGrafter"/>
</dbReference>
<proteinExistence type="predicted"/>
<dbReference type="InterPro" id="IPR045079">
    <property type="entry name" value="Oxoprolinase-like"/>
</dbReference>
<dbReference type="STRING" id="1220554.GCA_001552135_04863"/>
<dbReference type="EMBL" id="VSFG01000001">
    <property type="protein sequence ID" value="TYB48862.1"/>
    <property type="molecule type" value="Genomic_DNA"/>
</dbReference>
<keyword evidence="3" id="KW-1185">Reference proteome</keyword>
<evidence type="ECO:0000259" key="1">
    <source>
        <dbReference type="Pfam" id="PF02538"/>
    </source>
</evidence>
<organism evidence="2 3">
    <name type="scientific">Actinomadura chibensis</name>
    <dbReference type="NCBI Taxonomy" id="392828"/>
    <lineage>
        <taxon>Bacteria</taxon>
        <taxon>Bacillati</taxon>
        <taxon>Actinomycetota</taxon>
        <taxon>Actinomycetes</taxon>
        <taxon>Streptosporangiales</taxon>
        <taxon>Thermomonosporaceae</taxon>
        <taxon>Actinomadura</taxon>
    </lineage>
</organism>
<dbReference type="Pfam" id="PF02538">
    <property type="entry name" value="Hydantoinase_B"/>
    <property type="match status" value="1"/>
</dbReference>
<sequence>MTPPLKITGASAFTSRPIAPDELRRSIPSSLRLHDVPPEAGDEIGPLTYEVIRHRIWAITEEMGDTLKRMSGSISVTEVNDFDFTICDEIGQEVQVGLYNTGLVASMDLAIYWTLLHRSESPGIEEGDMFLCNDPWVGGGLHQNDVAILAPVFHDGRLFAWTTAICHVEDLGGSAPGSFSPTATDVFAESLPTPPVKIVRGHRLQQDVVDLYLRRSRVPEMVGLDLRAKIGANNIARDRLLALIDRYGPDQVKAVMKRMMDDSERRLRAKLTSLPDGSWSSVGYQEQSGLGDRGMHKIALTMTKRADHLTFDFTGTDPQTGMINCPYSGMRAGVMFALLPILAGDIPWAAGGLMRCFDIVSEEGTINNATFPAAVAKAPVGPAWASSNLVADCLARMLDTDEDQRPRVQSVCAGTYDGCGLMGVDEEGQPFFGGFADSMASGYGAQVDADGVDTGGLFVIPMGRAPDVEMTEFSQPLLYLWRREEADTGGPGRQRGGVSGSICAVPHGVGGPMLAMFTGASKAASMSPGLAGGYPGGTQLDIVVHESRAHEALRAGEIPQSLDELAGTRQIVQAHDELRVEPAGAIYLQWAGGGGYGDPLRRDPASVAADLAAGKISATAAHEVYGVVLDESSLEADHSATAARRAELIQRRRTGAGSPDRRARTCGVQGARPLDDNIAVLPAEGGEPERLCCRHCGELLGERDGDHLSRLPRQVTGPEGAGPGAWPDASTYVDDEVVFRQVYCPGCFTALLTQVVPARQPLTG</sequence>
<protein>
    <submittedName>
        <fullName evidence="2">Hydantoinase B/oxoprolinase family protein</fullName>
    </submittedName>
</protein>
<dbReference type="PANTHER" id="PTHR11365">
    <property type="entry name" value="5-OXOPROLINASE RELATED"/>
    <property type="match status" value="1"/>
</dbReference>
<dbReference type="InterPro" id="IPR003692">
    <property type="entry name" value="Hydantoinase_B"/>
</dbReference>
<evidence type="ECO:0000313" key="3">
    <source>
        <dbReference type="Proteomes" id="UP000323380"/>
    </source>
</evidence>
<reference evidence="2 3" key="1">
    <citation type="submission" date="2019-08" db="EMBL/GenBank/DDBJ databases">
        <title>Actinomadura sp. nov. CYP1-5 isolated from mountain soil.</title>
        <authorList>
            <person name="Songsumanus A."/>
            <person name="Kuncharoen N."/>
            <person name="Kudo T."/>
            <person name="Yuki M."/>
            <person name="Igarashi Y."/>
            <person name="Tanasupawat S."/>
        </authorList>
    </citation>
    <scope>NUCLEOTIDE SEQUENCE [LARGE SCALE GENOMIC DNA]</scope>
    <source>
        <strain evidence="2 3">JCM 14158</strain>
    </source>
</reference>
<accession>A0A5D0NX60</accession>
<evidence type="ECO:0000313" key="2">
    <source>
        <dbReference type="EMBL" id="TYB48862.1"/>
    </source>
</evidence>